<dbReference type="InterPro" id="IPR028961">
    <property type="entry name" value="Imm21"/>
</dbReference>
<organism evidence="1 2">
    <name type="scientific">Streptomyces chattanoogensis</name>
    <dbReference type="NCBI Taxonomy" id="66876"/>
    <lineage>
        <taxon>Bacteria</taxon>
        <taxon>Bacillati</taxon>
        <taxon>Actinomycetota</taxon>
        <taxon>Actinomycetes</taxon>
        <taxon>Kitasatosporales</taxon>
        <taxon>Streptomycetaceae</taxon>
        <taxon>Streptomyces</taxon>
    </lineage>
</organism>
<evidence type="ECO:0000313" key="1">
    <source>
        <dbReference type="EMBL" id="KPC64318.1"/>
    </source>
</evidence>
<protein>
    <submittedName>
        <fullName evidence="1">Uncharacterized protein</fullName>
    </submittedName>
</protein>
<dbReference type="RefSeq" id="WP_063788452.1">
    <property type="nucleotide sequence ID" value="NZ_LGKG01000101.1"/>
</dbReference>
<accession>A0A0N0XWT1</accession>
<reference evidence="2" key="1">
    <citation type="submission" date="2015-07" db="EMBL/GenBank/DDBJ databases">
        <authorList>
            <person name="Ju K.-S."/>
            <person name="Doroghazi J.R."/>
            <person name="Metcalf W.W."/>
        </authorList>
    </citation>
    <scope>NUCLEOTIDE SEQUENCE [LARGE SCALE GENOMIC DNA]</scope>
    <source>
        <strain evidence="2">NRRL ISP-5002</strain>
    </source>
</reference>
<proteinExistence type="predicted"/>
<dbReference type="AlphaFoldDB" id="A0A0N0XWT1"/>
<gene>
    <name evidence="1" type="ORF">ADL29_12415</name>
</gene>
<evidence type="ECO:0000313" key="2">
    <source>
        <dbReference type="Proteomes" id="UP000037982"/>
    </source>
</evidence>
<dbReference type="PATRIC" id="fig|66876.3.peg.2721"/>
<sequence>MVGAETGFLAGDATTPGDYDRACAVDDLAGVIAVGGNGAQALVLADEWMTHLIGELKRAESTVRGCQGAIRTFCDYTASPHYQWPAECEARFGTHPVRASW</sequence>
<keyword evidence="2" id="KW-1185">Reference proteome</keyword>
<comment type="caution">
    <text evidence="1">The sequence shown here is derived from an EMBL/GenBank/DDBJ whole genome shotgun (WGS) entry which is preliminary data.</text>
</comment>
<dbReference type="Pfam" id="PF15589">
    <property type="entry name" value="Imm21"/>
    <property type="match status" value="1"/>
</dbReference>
<dbReference type="Proteomes" id="UP000037982">
    <property type="component" value="Unassembled WGS sequence"/>
</dbReference>
<name>A0A0N0XWT1_9ACTN</name>
<dbReference type="EMBL" id="LGKG01000101">
    <property type="protein sequence ID" value="KPC64318.1"/>
    <property type="molecule type" value="Genomic_DNA"/>
</dbReference>